<dbReference type="AlphaFoldDB" id="A0A4U9VK99"/>
<feature type="domain" description="N-acetyltransferase" evidence="2">
    <location>
        <begin position="2"/>
        <end position="152"/>
    </location>
</feature>
<dbReference type="InterPro" id="IPR000182">
    <property type="entry name" value="GNAT_dom"/>
</dbReference>
<dbReference type="PANTHER" id="PTHR13947:SF37">
    <property type="entry name" value="LD18367P"/>
    <property type="match status" value="1"/>
</dbReference>
<protein>
    <submittedName>
        <fullName evidence="3">Metal-dependent hydrolase yfiT</fullName>
        <ecNumber evidence="3">3.-.-.-</ecNumber>
    </submittedName>
</protein>
<accession>A0A4U9VK99</accession>
<reference evidence="3 4" key="1">
    <citation type="submission" date="2019-05" db="EMBL/GenBank/DDBJ databases">
        <authorList>
            <consortium name="Pathogen Informatics"/>
        </authorList>
    </citation>
    <scope>NUCLEOTIDE SEQUENCE [LARGE SCALE GENOMIC DNA]</scope>
    <source>
        <strain evidence="3 4">NCTC11429</strain>
    </source>
</reference>
<dbReference type="STRING" id="1123265.GCA_000686625_05065"/>
<keyword evidence="1" id="KW-0808">Transferase</keyword>
<evidence type="ECO:0000313" key="4">
    <source>
        <dbReference type="Proteomes" id="UP000308196"/>
    </source>
</evidence>
<dbReference type="InterPro" id="IPR016181">
    <property type="entry name" value="Acyl_CoA_acyltransferase"/>
</dbReference>
<name>A0A4U9VK99_9SPHI</name>
<dbReference type="NCBIfam" id="NF009807">
    <property type="entry name" value="PRK13291.1"/>
    <property type="match status" value="1"/>
</dbReference>
<evidence type="ECO:0000256" key="1">
    <source>
        <dbReference type="ARBA" id="ARBA00022679"/>
    </source>
</evidence>
<dbReference type="EMBL" id="LR590484">
    <property type="protein sequence ID" value="VTR47570.1"/>
    <property type="molecule type" value="Genomic_DNA"/>
</dbReference>
<dbReference type="GO" id="GO:0016787">
    <property type="term" value="F:hydrolase activity"/>
    <property type="evidence" value="ECO:0007669"/>
    <property type="project" value="UniProtKB-KW"/>
</dbReference>
<dbReference type="GO" id="GO:0008080">
    <property type="term" value="F:N-acetyltransferase activity"/>
    <property type="evidence" value="ECO:0007669"/>
    <property type="project" value="InterPro"/>
</dbReference>
<dbReference type="InterPro" id="IPR034660">
    <property type="entry name" value="DinB/YfiT-like"/>
</dbReference>
<evidence type="ECO:0000259" key="2">
    <source>
        <dbReference type="PROSITE" id="PS51186"/>
    </source>
</evidence>
<dbReference type="Pfam" id="PF12867">
    <property type="entry name" value="DinB_2"/>
    <property type="match status" value="1"/>
</dbReference>
<dbReference type="PROSITE" id="PS51186">
    <property type="entry name" value="GNAT"/>
    <property type="match status" value="1"/>
</dbReference>
<dbReference type="Proteomes" id="UP000308196">
    <property type="component" value="Chromosome"/>
</dbReference>
<gene>
    <name evidence="3" type="primary">yfiT_2</name>
    <name evidence="3" type="ORF">NCTC11429_03545</name>
</gene>
<dbReference type="SUPFAM" id="SSF55729">
    <property type="entry name" value="Acyl-CoA N-acyltransferases (Nat)"/>
    <property type="match status" value="1"/>
</dbReference>
<dbReference type="Gene3D" id="1.20.120.450">
    <property type="entry name" value="dinb family like domain"/>
    <property type="match status" value="1"/>
</dbReference>
<dbReference type="RefSeq" id="WP_324755708.1">
    <property type="nucleotide sequence ID" value="NZ_CP141191.1"/>
</dbReference>
<dbReference type="Pfam" id="PF00583">
    <property type="entry name" value="Acetyltransf_1"/>
    <property type="match status" value="1"/>
</dbReference>
<sequence>MITIENYCPEWQTYFEKFNRAWIEKYFVLEDIDEYVLSNPEEAILNDGGKILFAVYRGKVIGTVALKKVDTDTMELTKMAVGENYQGIGAGKMLCQAAIDKAKDLSVKRLVLYTQSALKPALGIYRKLGFTDVTIEQGKYKRADTKMEMILNDNLLNNQYPIRKYKEPEVITEEMCASYIDVIALFPGNIKSAVMGLDDKQLDTPYRKGGWTVRQVVHHLADSNINCFARIKFALTEDNPIIKPFAEEKWAELPDAKHISILPSLSILEGIHERWTILLKGLEKPYWDRTFFHPELNNCQTIAEAMAKYSWHCNHHLAQIKNLKKQMQWK</sequence>
<evidence type="ECO:0000313" key="3">
    <source>
        <dbReference type="EMBL" id="VTR47570.1"/>
    </source>
</evidence>
<dbReference type="KEGG" id="stha:NCTC11429_03545"/>
<dbReference type="InterPro" id="IPR024775">
    <property type="entry name" value="DinB-like"/>
</dbReference>
<dbReference type="SUPFAM" id="SSF109854">
    <property type="entry name" value="DinB/YfiT-like putative metalloenzymes"/>
    <property type="match status" value="1"/>
</dbReference>
<dbReference type="InterPro" id="IPR050769">
    <property type="entry name" value="NAT_camello-type"/>
</dbReference>
<proteinExistence type="predicted"/>
<dbReference type="CDD" id="cd04301">
    <property type="entry name" value="NAT_SF"/>
    <property type="match status" value="1"/>
</dbReference>
<dbReference type="EC" id="3.-.-.-" evidence="3"/>
<keyword evidence="3" id="KW-0378">Hydrolase</keyword>
<dbReference type="PANTHER" id="PTHR13947">
    <property type="entry name" value="GNAT FAMILY N-ACETYLTRANSFERASE"/>
    <property type="match status" value="1"/>
</dbReference>
<dbReference type="Gene3D" id="3.40.630.30">
    <property type="match status" value="1"/>
</dbReference>
<organism evidence="3 4">
    <name type="scientific">Sphingobacterium thalpophilum</name>
    <dbReference type="NCBI Taxonomy" id="259"/>
    <lineage>
        <taxon>Bacteria</taxon>
        <taxon>Pseudomonadati</taxon>
        <taxon>Bacteroidota</taxon>
        <taxon>Sphingobacteriia</taxon>
        <taxon>Sphingobacteriales</taxon>
        <taxon>Sphingobacteriaceae</taxon>
        <taxon>Sphingobacterium</taxon>
    </lineage>
</organism>